<keyword evidence="1" id="KW-0175">Coiled coil</keyword>
<evidence type="ECO:0000256" key="2">
    <source>
        <dbReference type="SAM" id="Phobius"/>
    </source>
</evidence>
<feature type="transmembrane region" description="Helical" evidence="2">
    <location>
        <begin position="318"/>
        <end position="342"/>
    </location>
</feature>
<keyword evidence="2" id="KW-0812">Transmembrane</keyword>
<evidence type="ECO:0008006" key="5">
    <source>
        <dbReference type="Google" id="ProtNLM"/>
    </source>
</evidence>
<dbReference type="RefSeq" id="WP_050677910.1">
    <property type="nucleotide sequence ID" value="NZ_JAVMJT010000001.1"/>
</dbReference>
<organism evidence="3 4">
    <name type="scientific">Exiguobacterium indicum</name>
    <dbReference type="NCBI Taxonomy" id="296995"/>
    <lineage>
        <taxon>Bacteria</taxon>
        <taxon>Bacillati</taxon>
        <taxon>Bacillota</taxon>
        <taxon>Bacilli</taxon>
        <taxon>Bacillales</taxon>
        <taxon>Bacillales Family XII. Incertae Sedis</taxon>
        <taxon>Exiguobacterium</taxon>
    </lineage>
</organism>
<keyword evidence="2" id="KW-0472">Membrane</keyword>
<dbReference type="EMBL" id="LDQV01000012">
    <property type="protein sequence ID" value="KTR27696.1"/>
    <property type="molecule type" value="Genomic_DNA"/>
</dbReference>
<dbReference type="AlphaFoldDB" id="A0AAW3MFT8"/>
<evidence type="ECO:0000313" key="3">
    <source>
        <dbReference type="EMBL" id="KTR27696.1"/>
    </source>
</evidence>
<feature type="transmembrane region" description="Helical" evidence="2">
    <location>
        <begin position="28"/>
        <end position="49"/>
    </location>
</feature>
<accession>A0AAW3MFT8</accession>
<feature type="coiled-coil region" evidence="1">
    <location>
        <begin position="274"/>
        <end position="308"/>
    </location>
</feature>
<proteinExistence type="predicted"/>
<evidence type="ECO:0000313" key="4">
    <source>
        <dbReference type="Proteomes" id="UP000072605"/>
    </source>
</evidence>
<sequence length="350" mass="36873">MEKTNRGFSSHFRAEADGAGRNISWSSIFAGVVSFLSLLILFSLIGSAIGLGVTDVTSNNPFDGVGTGLIIWAILSLLISLFVAGFVSGVTSARAGLVHGFLTWSTSVILLFALLTFTTVNTLQSVGSLLGTVGGAAGNGIGSVASTAQDAATKGFDSITKNVSQVDTKELEGNVDEILKDTDIKELQPGYLQNELDAVQEDVTAAGKEAITKPENFDTIVQDLGDSLTARAEKIEKSVDEDKIADAVAKNTDLTGAEAEEATQNIVDGLNTATKETTQQIETAKQTLDETSADLKKTVQDVREQTEQATQTASKVSIWAFVGLLLTLIFTSFAGIVGSRVATRGRVMNK</sequence>
<keyword evidence="2" id="KW-1133">Transmembrane helix</keyword>
<evidence type="ECO:0000256" key="1">
    <source>
        <dbReference type="SAM" id="Coils"/>
    </source>
</evidence>
<reference evidence="3 4" key="1">
    <citation type="journal article" date="2016" name="Front. Microbiol.">
        <title>Genomic Resource of Rice Seed Associated Bacteria.</title>
        <authorList>
            <person name="Midha S."/>
            <person name="Bansal K."/>
            <person name="Sharma S."/>
            <person name="Kumar N."/>
            <person name="Patil P.P."/>
            <person name="Chaudhry V."/>
            <person name="Patil P.B."/>
        </authorList>
    </citation>
    <scope>NUCLEOTIDE SEQUENCE [LARGE SCALE GENOMIC DNA]</scope>
    <source>
        <strain evidence="3 4">RSA11</strain>
    </source>
</reference>
<feature type="transmembrane region" description="Helical" evidence="2">
    <location>
        <begin position="69"/>
        <end position="90"/>
    </location>
</feature>
<name>A0AAW3MFT8_9BACL</name>
<protein>
    <recommendedName>
        <fullName evidence="5">CAP-Gly protein</fullName>
    </recommendedName>
</protein>
<comment type="caution">
    <text evidence="3">The sequence shown here is derived from an EMBL/GenBank/DDBJ whole genome shotgun (WGS) entry which is preliminary data.</text>
</comment>
<gene>
    <name evidence="3" type="ORF">RSA11_03240</name>
</gene>
<dbReference type="Proteomes" id="UP000072605">
    <property type="component" value="Unassembled WGS sequence"/>
</dbReference>
<feature type="transmembrane region" description="Helical" evidence="2">
    <location>
        <begin position="97"/>
        <end position="117"/>
    </location>
</feature>